<dbReference type="PANTHER" id="PTHR35936:SF17">
    <property type="entry name" value="ARGININE-BINDING EXTRACELLULAR PROTEIN ARTP"/>
    <property type="match status" value="1"/>
</dbReference>
<evidence type="ECO:0000256" key="5">
    <source>
        <dbReference type="SAM" id="SignalP"/>
    </source>
</evidence>
<dbReference type="SMART" id="SM00062">
    <property type="entry name" value="PBPb"/>
    <property type="match status" value="1"/>
</dbReference>
<comment type="similarity">
    <text evidence="2 4">Belongs to the bacterial solute-binding protein 3 family.</text>
</comment>
<reference evidence="7 8" key="1">
    <citation type="submission" date="2016-10" db="EMBL/GenBank/DDBJ databases">
        <authorList>
            <person name="Varghese N."/>
            <person name="Submissions S."/>
        </authorList>
    </citation>
    <scope>NUCLEOTIDE SEQUENCE [LARGE SCALE GENOMIC DNA]</scope>
    <source>
        <strain evidence="7 8">DSM 26672</strain>
    </source>
</reference>
<dbReference type="Gene3D" id="3.40.190.10">
    <property type="entry name" value="Periplasmic binding protein-like II"/>
    <property type="match status" value="2"/>
</dbReference>
<evidence type="ECO:0000313" key="7">
    <source>
        <dbReference type="EMBL" id="SDH14515.1"/>
    </source>
</evidence>
<comment type="subcellular location">
    <subcellularLocation>
        <location evidence="1">Cell envelope</location>
    </subcellularLocation>
</comment>
<dbReference type="Proteomes" id="UP000199468">
    <property type="component" value="Unassembled WGS sequence"/>
</dbReference>
<dbReference type="SUPFAM" id="SSF53850">
    <property type="entry name" value="Periplasmic binding protein-like II"/>
    <property type="match status" value="1"/>
</dbReference>
<evidence type="ECO:0000256" key="3">
    <source>
        <dbReference type="ARBA" id="ARBA00022729"/>
    </source>
</evidence>
<evidence type="ECO:0000313" key="8">
    <source>
        <dbReference type="Proteomes" id="UP000199468"/>
    </source>
</evidence>
<dbReference type="PANTHER" id="PTHR35936">
    <property type="entry name" value="MEMBRANE-BOUND LYTIC MUREIN TRANSGLYCOSYLASE F"/>
    <property type="match status" value="1"/>
</dbReference>
<evidence type="ECO:0000256" key="4">
    <source>
        <dbReference type="RuleBase" id="RU003744"/>
    </source>
</evidence>
<proteinExistence type="inferred from homology"/>
<dbReference type="PROSITE" id="PS01039">
    <property type="entry name" value="SBP_BACTERIAL_3"/>
    <property type="match status" value="1"/>
</dbReference>
<sequence>MKWVESFRRTAVASAMFVLATSAVAGAAAAQTVDSIKKGGVLKIGSQVSQVPWGFSDASGKLTGFDIELGEMLAKDLGVKAEVTPVTSSNRVAALLTGQVDVLAAVMGIFADRQKVVLFARPYTTNDTIYIGKVGADIKGWNDLKGVRVGVPRGTPQDIAITKAAPAGATIQRFDDDAATVQALIAGQVDMIGGAATQVPNIAQVAGPGKFEQKFVVARAYNAFAVRPASREWAGYLSDFVARKLASGELPALYKKWIGGELAQMPTTGEGEAALPISVVQ</sequence>
<protein>
    <submittedName>
        <fullName evidence="7">Polar amino acid transport system substrate-binding protein</fullName>
    </submittedName>
</protein>
<accession>A0ABY0P3L2</accession>
<dbReference type="InterPro" id="IPR001638">
    <property type="entry name" value="Solute-binding_3/MltF_N"/>
</dbReference>
<keyword evidence="8" id="KW-1185">Reference proteome</keyword>
<feature type="chain" id="PRO_5046956919" evidence="5">
    <location>
        <begin position="28"/>
        <end position="281"/>
    </location>
</feature>
<dbReference type="EMBL" id="FNBZ01000007">
    <property type="protein sequence ID" value="SDH14515.1"/>
    <property type="molecule type" value="Genomic_DNA"/>
</dbReference>
<evidence type="ECO:0000259" key="6">
    <source>
        <dbReference type="SMART" id="SM00062"/>
    </source>
</evidence>
<evidence type="ECO:0000256" key="2">
    <source>
        <dbReference type="ARBA" id="ARBA00010333"/>
    </source>
</evidence>
<organism evidence="7 8">
    <name type="scientific">Bosea robiniae</name>
    <dbReference type="NCBI Taxonomy" id="1036780"/>
    <lineage>
        <taxon>Bacteria</taxon>
        <taxon>Pseudomonadati</taxon>
        <taxon>Pseudomonadota</taxon>
        <taxon>Alphaproteobacteria</taxon>
        <taxon>Hyphomicrobiales</taxon>
        <taxon>Boseaceae</taxon>
        <taxon>Bosea</taxon>
    </lineage>
</organism>
<dbReference type="Pfam" id="PF00497">
    <property type="entry name" value="SBP_bac_3"/>
    <property type="match status" value="1"/>
</dbReference>
<dbReference type="InterPro" id="IPR018313">
    <property type="entry name" value="SBP_3_CS"/>
</dbReference>
<gene>
    <name evidence="7" type="ORF">SAMN05421844_1079</name>
</gene>
<dbReference type="RefSeq" id="WP_170843465.1">
    <property type="nucleotide sequence ID" value="NZ_FNBZ01000007.1"/>
</dbReference>
<comment type="caution">
    <text evidence="7">The sequence shown here is derived from an EMBL/GenBank/DDBJ whole genome shotgun (WGS) entry which is preliminary data.</text>
</comment>
<evidence type="ECO:0000256" key="1">
    <source>
        <dbReference type="ARBA" id="ARBA00004196"/>
    </source>
</evidence>
<feature type="signal peptide" evidence="5">
    <location>
        <begin position="1"/>
        <end position="27"/>
    </location>
</feature>
<feature type="domain" description="Solute-binding protein family 3/N-terminal" evidence="6">
    <location>
        <begin position="41"/>
        <end position="261"/>
    </location>
</feature>
<keyword evidence="3 5" id="KW-0732">Signal</keyword>
<name>A0ABY0P3L2_9HYPH</name>